<accession>A0A4C1Z1G4</accession>
<protein>
    <submittedName>
        <fullName evidence="1">Uncharacterized protein</fullName>
    </submittedName>
</protein>
<name>A0A4C1Z1G4_EUMVA</name>
<organism evidence="1 2">
    <name type="scientific">Eumeta variegata</name>
    <name type="common">Bagworm moth</name>
    <name type="synonym">Eumeta japonica</name>
    <dbReference type="NCBI Taxonomy" id="151549"/>
    <lineage>
        <taxon>Eukaryota</taxon>
        <taxon>Metazoa</taxon>
        <taxon>Ecdysozoa</taxon>
        <taxon>Arthropoda</taxon>
        <taxon>Hexapoda</taxon>
        <taxon>Insecta</taxon>
        <taxon>Pterygota</taxon>
        <taxon>Neoptera</taxon>
        <taxon>Endopterygota</taxon>
        <taxon>Lepidoptera</taxon>
        <taxon>Glossata</taxon>
        <taxon>Ditrysia</taxon>
        <taxon>Tineoidea</taxon>
        <taxon>Psychidae</taxon>
        <taxon>Oiketicinae</taxon>
        <taxon>Eumeta</taxon>
    </lineage>
</organism>
<dbReference type="EMBL" id="BGZK01001474">
    <property type="protein sequence ID" value="GBP80679.1"/>
    <property type="molecule type" value="Genomic_DNA"/>
</dbReference>
<proteinExistence type="predicted"/>
<keyword evidence="2" id="KW-1185">Reference proteome</keyword>
<evidence type="ECO:0000313" key="2">
    <source>
        <dbReference type="Proteomes" id="UP000299102"/>
    </source>
</evidence>
<dbReference type="Proteomes" id="UP000299102">
    <property type="component" value="Unassembled WGS sequence"/>
</dbReference>
<evidence type="ECO:0000313" key="1">
    <source>
        <dbReference type="EMBL" id="GBP80679.1"/>
    </source>
</evidence>
<dbReference type="AlphaFoldDB" id="A0A4C1Z1G4"/>
<gene>
    <name evidence="1" type="ORF">EVAR_49845_1</name>
</gene>
<sequence>MDLTRLTFSSGRARVARASAHDDYHSRVACEMAEIDYMPSDYPVQRKACGGKRNVQMRVRRMDAQQLRFLEASVAIT</sequence>
<comment type="caution">
    <text evidence="1">The sequence shown here is derived from an EMBL/GenBank/DDBJ whole genome shotgun (WGS) entry which is preliminary data.</text>
</comment>
<reference evidence="1 2" key="1">
    <citation type="journal article" date="2019" name="Commun. Biol.">
        <title>The bagworm genome reveals a unique fibroin gene that provides high tensile strength.</title>
        <authorList>
            <person name="Kono N."/>
            <person name="Nakamura H."/>
            <person name="Ohtoshi R."/>
            <person name="Tomita M."/>
            <person name="Numata K."/>
            <person name="Arakawa K."/>
        </authorList>
    </citation>
    <scope>NUCLEOTIDE SEQUENCE [LARGE SCALE GENOMIC DNA]</scope>
</reference>